<comment type="subcellular location">
    <subcellularLocation>
        <location evidence="1">Nucleus speckle</location>
    </subcellularLocation>
    <subcellularLocation>
        <location evidence="2">Nucleus</location>
        <location evidence="2">Nucleolus</location>
    </subcellularLocation>
</comment>
<dbReference type="RefSeq" id="XP_065663599.1">
    <property type="nucleotide sequence ID" value="XM_065807527.1"/>
</dbReference>
<sequence length="171" mass="19450">MNEVEEKEPISETKSSKINDSDCVKDSYQEQGKEKSRKKKRKHSLTKEEKKKKKKDKKNKKKRLKMIAESQISSDSVNIGKKAILPNSSNITEKSENVASKSKSMAPMTKEEFDKQQSVVRRVYDAATGRHRLIKGDGEVIEEIVTYSRHKQINKMSTQMDGKSFAASIGI</sequence>
<dbReference type="InterPro" id="IPR019532">
    <property type="entry name" value="Nucl_RNA-splicing_assoc_SR-25"/>
</dbReference>
<dbReference type="Pfam" id="PF10500">
    <property type="entry name" value="SR-25"/>
    <property type="match status" value="1"/>
</dbReference>
<evidence type="ECO:0000256" key="4">
    <source>
        <dbReference type="ARBA" id="ARBA00017993"/>
    </source>
</evidence>
<feature type="region of interest" description="Disordered" evidence="8">
    <location>
        <begin position="1"/>
        <end position="72"/>
    </location>
</feature>
<dbReference type="Proteomes" id="UP001652625">
    <property type="component" value="Chromosome 10"/>
</dbReference>
<comment type="similarity">
    <text evidence="3">Belongs to the ARL6IP4 family.</text>
</comment>
<proteinExistence type="inferred from homology"/>
<evidence type="ECO:0000256" key="8">
    <source>
        <dbReference type="SAM" id="MobiDB-lite"/>
    </source>
</evidence>
<feature type="compositionally biased region" description="Basic residues" evidence="8">
    <location>
        <begin position="35"/>
        <end position="65"/>
    </location>
</feature>
<keyword evidence="6" id="KW-0508">mRNA splicing</keyword>
<evidence type="ECO:0000256" key="5">
    <source>
        <dbReference type="ARBA" id="ARBA00022664"/>
    </source>
</evidence>
<organism evidence="9 10">
    <name type="scientific">Hydra vulgaris</name>
    <name type="common">Hydra</name>
    <name type="synonym">Hydra attenuata</name>
    <dbReference type="NCBI Taxonomy" id="6087"/>
    <lineage>
        <taxon>Eukaryota</taxon>
        <taxon>Metazoa</taxon>
        <taxon>Cnidaria</taxon>
        <taxon>Hydrozoa</taxon>
        <taxon>Hydroidolina</taxon>
        <taxon>Anthoathecata</taxon>
        <taxon>Aplanulata</taxon>
        <taxon>Hydridae</taxon>
        <taxon>Hydra</taxon>
    </lineage>
</organism>
<evidence type="ECO:0000313" key="9">
    <source>
        <dbReference type="Proteomes" id="UP001652625"/>
    </source>
</evidence>
<keyword evidence="9" id="KW-1185">Reference proteome</keyword>
<evidence type="ECO:0000256" key="3">
    <source>
        <dbReference type="ARBA" id="ARBA00006852"/>
    </source>
</evidence>
<evidence type="ECO:0000256" key="6">
    <source>
        <dbReference type="ARBA" id="ARBA00023187"/>
    </source>
</evidence>
<feature type="compositionally biased region" description="Basic and acidic residues" evidence="8">
    <location>
        <begin position="7"/>
        <end position="34"/>
    </location>
</feature>
<reference evidence="10" key="1">
    <citation type="submission" date="2025-08" db="UniProtKB">
        <authorList>
            <consortium name="RefSeq"/>
        </authorList>
    </citation>
    <scope>IDENTIFICATION</scope>
</reference>
<dbReference type="GeneID" id="100199380"/>
<protein>
    <recommendedName>
        <fullName evidence="4">ADP-ribosylation factor-like protein 6-interacting protein 4</fullName>
    </recommendedName>
</protein>
<evidence type="ECO:0000256" key="7">
    <source>
        <dbReference type="ARBA" id="ARBA00023242"/>
    </source>
</evidence>
<keyword evidence="7" id="KW-0539">Nucleus</keyword>
<evidence type="ECO:0000256" key="1">
    <source>
        <dbReference type="ARBA" id="ARBA00004324"/>
    </source>
</evidence>
<evidence type="ECO:0000256" key="2">
    <source>
        <dbReference type="ARBA" id="ARBA00004604"/>
    </source>
</evidence>
<keyword evidence="5" id="KW-0507">mRNA processing</keyword>
<name>A0ABM4CP30_HYDVU</name>
<feature type="region of interest" description="Disordered" evidence="8">
    <location>
        <begin position="88"/>
        <end position="116"/>
    </location>
</feature>
<feature type="compositionally biased region" description="Polar residues" evidence="8">
    <location>
        <begin position="88"/>
        <end position="103"/>
    </location>
</feature>
<accession>A0ABM4CP30</accession>
<evidence type="ECO:0000313" key="10">
    <source>
        <dbReference type="RefSeq" id="XP_065663599.1"/>
    </source>
</evidence>
<gene>
    <name evidence="10" type="primary">LOC100199380</name>
</gene>